<proteinExistence type="predicted"/>
<accession>A0A1H2TP28</accession>
<gene>
    <name evidence="1" type="ORF">SAMN05443574_103326</name>
</gene>
<evidence type="ECO:0000313" key="2">
    <source>
        <dbReference type="Proteomes" id="UP000182573"/>
    </source>
</evidence>
<sequence length="61" mass="7038">MEDGDTFKTSQGYRFVARFKEEMGHINYSYIDGYVANCPVEEVIEDLEEGKIEKVEEGGQR</sequence>
<protein>
    <submittedName>
        <fullName evidence="1">Uncharacterized protein</fullName>
    </submittedName>
</protein>
<dbReference type="Proteomes" id="UP000182573">
    <property type="component" value="Unassembled WGS sequence"/>
</dbReference>
<evidence type="ECO:0000313" key="1">
    <source>
        <dbReference type="EMBL" id="SDW45620.1"/>
    </source>
</evidence>
<dbReference type="AlphaFoldDB" id="A0A1H2TP28"/>
<name>A0A1H2TP28_HALVA</name>
<organism evidence="1 2">
    <name type="scientific">Haloarcula vallismortis</name>
    <name type="common">Halobacterium vallismortis</name>
    <dbReference type="NCBI Taxonomy" id="28442"/>
    <lineage>
        <taxon>Archaea</taxon>
        <taxon>Methanobacteriati</taxon>
        <taxon>Methanobacteriota</taxon>
        <taxon>Stenosarchaea group</taxon>
        <taxon>Halobacteria</taxon>
        <taxon>Halobacteriales</taxon>
        <taxon>Haloarculaceae</taxon>
        <taxon>Haloarcula</taxon>
    </lineage>
</organism>
<dbReference type="STRING" id="28442.SAMN05443574_103326"/>
<dbReference type="EMBL" id="FNOF01000003">
    <property type="protein sequence ID" value="SDW45620.1"/>
    <property type="molecule type" value="Genomic_DNA"/>
</dbReference>
<reference evidence="1 2" key="1">
    <citation type="submission" date="2016-10" db="EMBL/GenBank/DDBJ databases">
        <authorList>
            <person name="de Groot N.N."/>
        </authorList>
    </citation>
    <scope>NUCLEOTIDE SEQUENCE [LARGE SCALE GENOMIC DNA]</scope>
    <source>
        <strain evidence="1 2">DSM 3756</strain>
    </source>
</reference>